<dbReference type="PANTHER" id="PTHR38681">
    <property type="entry name" value="RETROVIRUS-RELATED POL POLYPROTEIN FROM TRANSPOSON 412-LIKE PROTEIN-RELATED"/>
    <property type="match status" value="1"/>
</dbReference>
<protein>
    <submittedName>
        <fullName evidence="1">Pol polyprotein</fullName>
    </submittedName>
</protein>
<dbReference type="PANTHER" id="PTHR38681:SF1">
    <property type="entry name" value="RETROVIRUS-RELATED POL POLYPROTEIN FROM TRANSPOSON 412-LIKE PROTEIN"/>
    <property type="match status" value="1"/>
</dbReference>
<evidence type="ECO:0000313" key="1">
    <source>
        <dbReference type="EMBL" id="GFR93711.1"/>
    </source>
</evidence>
<sequence length="101" mass="11207">MCQEPFTPPHHGLPSSSSAPQALRDVQFVFIRHDVHRGPLRRPNDGPFRVVASGDKTFRIMVGSREEVVSTDRLKAAHVDLTGHVTVAQPPRRGRPPLQQA</sequence>
<dbReference type="EMBL" id="BMAT01001851">
    <property type="protein sequence ID" value="GFR93711.1"/>
    <property type="molecule type" value="Genomic_DNA"/>
</dbReference>
<reference evidence="1 2" key="1">
    <citation type="journal article" date="2021" name="Elife">
        <title>Chloroplast acquisition without the gene transfer in kleptoplastic sea slugs, Plakobranchus ocellatus.</title>
        <authorList>
            <person name="Maeda T."/>
            <person name="Takahashi S."/>
            <person name="Yoshida T."/>
            <person name="Shimamura S."/>
            <person name="Takaki Y."/>
            <person name="Nagai Y."/>
            <person name="Toyoda A."/>
            <person name="Suzuki Y."/>
            <person name="Arimoto A."/>
            <person name="Ishii H."/>
            <person name="Satoh N."/>
            <person name="Nishiyama T."/>
            <person name="Hasebe M."/>
            <person name="Maruyama T."/>
            <person name="Minagawa J."/>
            <person name="Obokata J."/>
            <person name="Shigenobu S."/>
        </authorList>
    </citation>
    <scope>NUCLEOTIDE SEQUENCE [LARGE SCALE GENOMIC DNA]</scope>
</reference>
<accession>A0AAV4HAE6</accession>
<dbReference type="AlphaFoldDB" id="A0AAV4HAE6"/>
<keyword evidence="2" id="KW-1185">Reference proteome</keyword>
<gene>
    <name evidence="1" type="ORF">ElyMa_000899800</name>
</gene>
<evidence type="ECO:0000313" key="2">
    <source>
        <dbReference type="Proteomes" id="UP000762676"/>
    </source>
</evidence>
<dbReference type="Proteomes" id="UP000762676">
    <property type="component" value="Unassembled WGS sequence"/>
</dbReference>
<comment type="caution">
    <text evidence="1">The sequence shown here is derived from an EMBL/GenBank/DDBJ whole genome shotgun (WGS) entry which is preliminary data.</text>
</comment>
<organism evidence="1 2">
    <name type="scientific">Elysia marginata</name>
    <dbReference type="NCBI Taxonomy" id="1093978"/>
    <lineage>
        <taxon>Eukaryota</taxon>
        <taxon>Metazoa</taxon>
        <taxon>Spiralia</taxon>
        <taxon>Lophotrochozoa</taxon>
        <taxon>Mollusca</taxon>
        <taxon>Gastropoda</taxon>
        <taxon>Heterobranchia</taxon>
        <taxon>Euthyneura</taxon>
        <taxon>Panpulmonata</taxon>
        <taxon>Sacoglossa</taxon>
        <taxon>Placobranchoidea</taxon>
        <taxon>Plakobranchidae</taxon>
        <taxon>Elysia</taxon>
    </lineage>
</organism>
<proteinExistence type="predicted"/>
<name>A0AAV4HAE6_9GAST</name>